<evidence type="ECO:0000256" key="6">
    <source>
        <dbReference type="ARBA" id="ARBA00023004"/>
    </source>
</evidence>
<evidence type="ECO:0000313" key="10">
    <source>
        <dbReference type="EMBL" id="OGY44835.1"/>
    </source>
</evidence>
<dbReference type="AlphaFoldDB" id="A0A1G1XXK7"/>
<keyword evidence="3" id="KW-0808">Transferase</keyword>
<comment type="caution">
    <text evidence="10">The sequence shown here is derived from an EMBL/GenBank/DDBJ whole genome shotgun (WGS) entry which is preliminary data.</text>
</comment>
<evidence type="ECO:0000256" key="5">
    <source>
        <dbReference type="ARBA" id="ARBA00022723"/>
    </source>
</evidence>
<dbReference type="PANTHER" id="PTHR43409">
    <property type="entry name" value="ANAEROBIC MAGNESIUM-PROTOPORPHYRIN IX MONOMETHYL ESTER CYCLASE-RELATED"/>
    <property type="match status" value="1"/>
</dbReference>
<evidence type="ECO:0000259" key="8">
    <source>
        <dbReference type="PROSITE" id="PS51332"/>
    </source>
</evidence>
<dbReference type="InterPro" id="IPR006158">
    <property type="entry name" value="Cobalamin-bd"/>
</dbReference>
<dbReference type="SFLD" id="SFLDG01082">
    <property type="entry name" value="B12-binding_domain_containing"/>
    <property type="match status" value="1"/>
</dbReference>
<dbReference type="GO" id="GO:0031419">
    <property type="term" value="F:cobalamin binding"/>
    <property type="evidence" value="ECO:0007669"/>
    <property type="project" value="InterPro"/>
</dbReference>
<dbReference type="Proteomes" id="UP000176241">
    <property type="component" value="Unassembled WGS sequence"/>
</dbReference>
<evidence type="ECO:0000256" key="3">
    <source>
        <dbReference type="ARBA" id="ARBA00022679"/>
    </source>
</evidence>
<dbReference type="PANTHER" id="PTHR43409:SF7">
    <property type="entry name" value="BLL1977 PROTEIN"/>
    <property type="match status" value="1"/>
</dbReference>
<dbReference type="Pfam" id="PF04055">
    <property type="entry name" value="Radical_SAM"/>
    <property type="match status" value="1"/>
</dbReference>
<keyword evidence="7" id="KW-0411">Iron-sulfur</keyword>
<sequence length="475" mass="54362">MKILLIAPSQKQIYGPNVSPPYPPLGLLMVGAVLKKVSQQEVKLIDVNTEEYSEEKLISHLNDFRPDLVGITCVTPTFGSARDIARVVKKTLPVPVVFGGIHPTIAPEDCIKEKDIDFVVVGEGELTIQEFIEYLNQKRTDFENINGLWHKKAQEIFRGQPRELIKDLDSLPFPAWDLISDLEKYRSPDALRHPVISIMTSRGCPFNCIFCCSKQIFGRTFRARSSDSLMTEIRYYIDEFGAKELHIMDDVFTLNKERAMEICKAILRNKFDLTLSFANGIRADSIDDELLQVLKDTGFQDLGFGVETGDEEILKSIKKSTTKESMRRAFKLAKKFKFNTWGFFIIGLPGETKDTVKKTINFAIELDPDFAKFLILKPFPGSEVYNDFNSHGYIKNFNYDDYGVYTAPVHDLPGLSAKEMLAWQKKAYIRFYLRPRKIIKHLLKIKSLTQLKSNVLMVKFLLNRIFSYGHNPKNS</sequence>
<dbReference type="PROSITE" id="PS51332">
    <property type="entry name" value="B12_BINDING"/>
    <property type="match status" value="1"/>
</dbReference>
<evidence type="ECO:0000256" key="4">
    <source>
        <dbReference type="ARBA" id="ARBA00022691"/>
    </source>
</evidence>
<organism evidence="10 11">
    <name type="scientific">Candidatus Buchananbacteria bacterium RIFCSPHIGHO2_01_FULL_39_8</name>
    <dbReference type="NCBI Taxonomy" id="1797533"/>
    <lineage>
        <taxon>Bacteria</taxon>
        <taxon>Candidatus Buchananiibacteriota</taxon>
    </lineage>
</organism>
<accession>A0A1G1XXK7</accession>
<dbReference type="CDD" id="cd02068">
    <property type="entry name" value="radical_SAM_B12_BD"/>
    <property type="match status" value="1"/>
</dbReference>
<dbReference type="GO" id="GO:0051539">
    <property type="term" value="F:4 iron, 4 sulfur cluster binding"/>
    <property type="evidence" value="ECO:0007669"/>
    <property type="project" value="UniProtKB-KW"/>
</dbReference>
<evidence type="ECO:0000256" key="1">
    <source>
        <dbReference type="ARBA" id="ARBA00001966"/>
    </source>
</evidence>
<evidence type="ECO:0000256" key="7">
    <source>
        <dbReference type="ARBA" id="ARBA00023014"/>
    </source>
</evidence>
<dbReference type="InterPro" id="IPR034466">
    <property type="entry name" value="Methyltransferase_Class_B"/>
</dbReference>
<evidence type="ECO:0000259" key="9">
    <source>
        <dbReference type="PROSITE" id="PS51918"/>
    </source>
</evidence>
<dbReference type="InterPro" id="IPR006638">
    <property type="entry name" value="Elp3/MiaA/NifB-like_rSAM"/>
</dbReference>
<dbReference type="SUPFAM" id="SSF102114">
    <property type="entry name" value="Radical SAM enzymes"/>
    <property type="match status" value="1"/>
</dbReference>
<dbReference type="InterPro" id="IPR023404">
    <property type="entry name" value="rSAM_horseshoe"/>
</dbReference>
<dbReference type="SMART" id="SM00729">
    <property type="entry name" value="Elp3"/>
    <property type="match status" value="1"/>
</dbReference>
<protein>
    <submittedName>
        <fullName evidence="10">Uncharacterized protein</fullName>
    </submittedName>
</protein>
<feature type="domain" description="B12-binding" evidence="8">
    <location>
        <begin position="1"/>
        <end position="142"/>
    </location>
</feature>
<dbReference type="Gene3D" id="3.80.30.20">
    <property type="entry name" value="tm_1862 like domain"/>
    <property type="match status" value="1"/>
</dbReference>
<keyword evidence="2" id="KW-0489">Methyltransferase</keyword>
<dbReference type="PROSITE" id="PS51918">
    <property type="entry name" value="RADICAL_SAM"/>
    <property type="match status" value="1"/>
</dbReference>
<dbReference type="STRING" id="1797533.A2731_00750"/>
<feature type="domain" description="Radical SAM core" evidence="9">
    <location>
        <begin position="190"/>
        <end position="415"/>
    </location>
</feature>
<evidence type="ECO:0000313" key="11">
    <source>
        <dbReference type="Proteomes" id="UP000176241"/>
    </source>
</evidence>
<reference evidence="10 11" key="1">
    <citation type="journal article" date="2016" name="Nat. Commun.">
        <title>Thousands of microbial genomes shed light on interconnected biogeochemical processes in an aquifer system.</title>
        <authorList>
            <person name="Anantharaman K."/>
            <person name="Brown C.T."/>
            <person name="Hug L.A."/>
            <person name="Sharon I."/>
            <person name="Castelle C.J."/>
            <person name="Probst A.J."/>
            <person name="Thomas B.C."/>
            <person name="Singh A."/>
            <person name="Wilkins M.J."/>
            <person name="Karaoz U."/>
            <person name="Brodie E.L."/>
            <person name="Williams K.H."/>
            <person name="Hubbard S.S."/>
            <person name="Banfield J.F."/>
        </authorList>
    </citation>
    <scope>NUCLEOTIDE SEQUENCE [LARGE SCALE GENOMIC DNA]</scope>
</reference>
<keyword evidence="6" id="KW-0408">Iron</keyword>
<dbReference type="InterPro" id="IPR051198">
    <property type="entry name" value="BchE-like"/>
</dbReference>
<dbReference type="EMBL" id="MHIC01000023">
    <property type="protein sequence ID" value="OGY44835.1"/>
    <property type="molecule type" value="Genomic_DNA"/>
</dbReference>
<dbReference type="GO" id="GO:0046872">
    <property type="term" value="F:metal ion binding"/>
    <property type="evidence" value="ECO:0007669"/>
    <property type="project" value="UniProtKB-KW"/>
</dbReference>
<dbReference type="Pfam" id="PF02310">
    <property type="entry name" value="B12-binding"/>
    <property type="match status" value="1"/>
</dbReference>
<dbReference type="GO" id="GO:0003824">
    <property type="term" value="F:catalytic activity"/>
    <property type="evidence" value="ECO:0007669"/>
    <property type="project" value="InterPro"/>
</dbReference>
<keyword evidence="5" id="KW-0479">Metal-binding</keyword>
<dbReference type="InterPro" id="IPR036724">
    <property type="entry name" value="Cobalamin-bd_sf"/>
</dbReference>
<dbReference type="SFLD" id="SFLDG01123">
    <property type="entry name" value="methyltransferase_(Class_B)"/>
    <property type="match status" value="1"/>
</dbReference>
<name>A0A1G1XXK7_9BACT</name>
<dbReference type="SUPFAM" id="SSF52242">
    <property type="entry name" value="Cobalamin (vitamin B12)-binding domain"/>
    <property type="match status" value="1"/>
</dbReference>
<keyword evidence="4" id="KW-0949">S-adenosyl-L-methionine</keyword>
<dbReference type="Gene3D" id="3.40.50.280">
    <property type="entry name" value="Cobalamin-binding domain"/>
    <property type="match status" value="1"/>
</dbReference>
<dbReference type="SFLD" id="SFLDS00029">
    <property type="entry name" value="Radical_SAM"/>
    <property type="match status" value="1"/>
</dbReference>
<comment type="cofactor">
    <cofactor evidence="1">
        <name>[4Fe-4S] cluster</name>
        <dbReference type="ChEBI" id="CHEBI:49883"/>
    </cofactor>
</comment>
<dbReference type="CDD" id="cd01335">
    <property type="entry name" value="Radical_SAM"/>
    <property type="match status" value="1"/>
</dbReference>
<dbReference type="InterPro" id="IPR007197">
    <property type="entry name" value="rSAM"/>
</dbReference>
<proteinExistence type="predicted"/>
<gene>
    <name evidence="10" type="ORF">A2731_00750</name>
</gene>
<dbReference type="InterPro" id="IPR058240">
    <property type="entry name" value="rSAM_sf"/>
</dbReference>
<evidence type="ECO:0000256" key="2">
    <source>
        <dbReference type="ARBA" id="ARBA00022603"/>
    </source>
</evidence>